<dbReference type="GO" id="GO:0006334">
    <property type="term" value="P:nucleosome assembly"/>
    <property type="evidence" value="ECO:0007669"/>
    <property type="project" value="InterPro"/>
</dbReference>
<dbReference type="Proteomes" id="UP000267096">
    <property type="component" value="Unassembled WGS sequence"/>
</dbReference>
<keyword evidence="3 7" id="KW-0158">Chromosome</keyword>
<dbReference type="InterPro" id="IPR005819">
    <property type="entry name" value="H1/H5"/>
</dbReference>
<dbReference type="PANTHER" id="PTHR11467">
    <property type="entry name" value="HISTONE H1"/>
    <property type="match status" value="1"/>
</dbReference>
<dbReference type="GO" id="GO:0003690">
    <property type="term" value="F:double-stranded DNA binding"/>
    <property type="evidence" value="ECO:0007669"/>
    <property type="project" value="TreeGrafter"/>
</dbReference>
<dbReference type="GO" id="GO:0000786">
    <property type="term" value="C:nucleosome"/>
    <property type="evidence" value="ECO:0007669"/>
    <property type="project" value="InterPro"/>
</dbReference>
<dbReference type="FunFam" id="1.10.10.10:FF:000140">
    <property type="entry name" value="Histone H1.0"/>
    <property type="match status" value="1"/>
</dbReference>
<comment type="subcellular location">
    <subcellularLocation>
        <location evidence="2">Chromosome</location>
    </subcellularLocation>
    <subcellularLocation>
        <location evidence="1 7">Nucleus</location>
    </subcellularLocation>
</comment>
<feature type="region of interest" description="Disordered" evidence="8">
    <location>
        <begin position="1"/>
        <end position="23"/>
    </location>
</feature>
<comment type="similarity">
    <text evidence="7">Belongs to the histone H1/H5 family.</text>
</comment>
<dbReference type="GO" id="GO:0031492">
    <property type="term" value="F:nucleosomal DNA binding"/>
    <property type="evidence" value="ECO:0007669"/>
    <property type="project" value="TreeGrafter"/>
</dbReference>
<sequence>MSSPQASPKKVTKPKVTKPATHPPYAAMVKAAIGAMKEKKGSSRAAILKYILQHFKLDDNITKVNAHLRIALKSGVKSGHLKQTKGTGASGSFRLADKALKAPKKPAAPKVKKPKSPKKTAVKKVVKKATGTKKVSEEKKPKATVKKAKSASPKKAKPVKKPAAAKPKKVKSPKKAKAPKAKVAAKKA</sequence>
<feature type="region of interest" description="Disordered" evidence="8">
    <location>
        <begin position="77"/>
        <end position="188"/>
    </location>
</feature>
<evidence type="ECO:0000256" key="2">
    <source>
        <dbReference type="ARBA" id="ARBA00004286"/>
    </source>
</evidence>
<evidence type="ECO:0000256" key="7">
    <source>
        <dbReference type="RuleBase" id="RU003894"/>
    </source>
</evidence>
<evidence type="ECO:0000256" key="6">
    <source>
        <dbReference type="ARBA" id="ARBA00023242"/>
    </source>
</evidence>
<evidence type="ECO:0000256" key="3">
    <source>
        <dbReference type="ARBA" id="ARBA00022454"/>
    </source>
</evidence>
<dbReference type="AlphaFoldDB" id="A0A0M3K760"/>
<dbReference type="Gene3D" id="1.10.10.10">
    <property type="entry name" value="Winged helix-like DNA-binding domain superfamily/Winged helix DNA-binding domain"/>
    <property type="match status" value="1"/>
</dbReference>
<evidence type="ECO:0000256" key="8">
    <source>
        <dbReference type="SAM" id="MobiDB-lite"/>
    </source>
</evidence>
<feature type="compositionally biased region" description="Basic residues" evidence="8">
    <location>
        <begin position="142"/>
        <end position="160"/>
    </location>
</feature>
<dbReference type="SUPFAM" id="SSF46785">
    <property type="entry name" value="Winged helix' DNA-binding domain"/>
    <property type="match status" value="1"/>
</dbReference>
<dbReference type="SMART" id="SM00526">
    <property type="entry name" value="H15"/>
    <property type="match status" value="1"/>
</dbReference>
<dbReference type="OrthoDB" id="1110759at2759"/>
<dbReference type="EMBL" id="UYRR01032903">
    <property type="protein sequence ID" value="VDK57149.1"/>
    <property type="molecule type" value="Genomic_DNA"/>
</dbReference>
<evidence type="ECO:0000256" key="4">
    <source>
        <dbReference type="ARBA" id="ARBA00022990"/>
    </source>
</evidence>
<dbReference type="PROSITE" id="PS51504">
    <property type="entry name" value="H15"/>
    <property type="match status" value="1"/>
</dbReference>
<keyword evidence="11" id="KW-1185">Reference proteome</keyword>
<evidence type="ECO:0000256" key="5">
    <source>
        <dbReference type="ARBA" id="ARBA00023125"/>
    </source>
</evidence>
<dbReference type="WBParaSite" id="ASIM_0001680101-mRNA-1">
    <property type="protein sequence ID" value="ASIM_0001680101-mRNA-1"/>
    <property type="gene ID" value="ASIM_0001680101"/>
</dbReference>
<dbReference type="GO" id="GO:0005634">
    <property type="term" value="C:nucleus"/>
    <property type="evidence" value="ECO:0007669"/>
    <property type="project" value="UniProtKB-SubCell"/>
</dbReference>
<reference evidence="12" key="1">
    <citation type="submission" date="2017-02" db="UniProtKB">
        <authorList>
            <consortium name="WormBaseParasite"/>
        </authorList>
    </citation>
    <scope>IDENTIFICATION</scope>
</reference>
<evidence type="ECO:0000259" key="9">
    <source>
        <dbReference type="PROSITE" id="PS51504"/>
    </source>
</evidence>
<evidence type="ECO:0000313" key="11">
    <source>
        <dbReference type="Proteomes" id="UP000267096"/>
    </source>
</evidence>
<dbReference type="InterPro" id="IPR036388">
    <property type="entry name" value="WH-like_DNA-bd_sf"/>
</dbReference>
<dbReference type="PANTHER" id="PTHR11467:SF36">
    <property type="entry name" value="HISTONE 24-RELATED"/>
    <property type="match status" value="1"/>
</dbReference>
<keyword evidence="4" id="KW-0007">Acetylation</keyword>
<evidence type="ECO:0000313" key="12">
    <source>
        <dbReference type="WBParaSite" id="ASIM_0001680101-mRNA-1"/>
    </source>
</evidence>
<protein>
    <submittedName>
        <fullName evidence="12">H15 domain-containing protein</fullName>
    </submittedName>
</protein>
<proteinExistence type="inferred from homology"/>
<gene>
    <name evidence="10" type="ORF">ASIM_LOCUS16208</name>
</gene>
<accession>A0A0M3K760</accession>
<dbReference type="InterPro" id="IPR005818">
    <property type="entry name" value="Histone_H1/H5_H15"/>
</dbReference>
<keyword evidence="5 7" id="KW-0238">DNA-binding</keyword>
<dbReference type="GO" id="GO:0045910">
    <property type="term" value="P:negative regulation of DNA recombination"/>
    <property type="evidence" value="ECO:0007669"/>
    <property type="project" value="TreeGrafter"/>
</dbReference>
<reference evidence="10 11" key="2">
    <citation type="submission" date="2018-11" db="EMBL/GenBank/DDBJ databases">
        <authorList>
            <consortium name="Pathogen Informatics"/>
        </authorList>
    </citation>
    <scope>NUCLEOTIDE SEQUENCE [LARGE SCALE GENOMIC DNA]</scope>
</reference>
<dbReference type="PRINTS" id="PR00624">
    <property type="entry name" value="HISTONEH5"/>
</dbReference>
<feature type="compositionally biased region" description="Basic residues" evidence="8">
    <location>
        <begin position="110"/>
        <end position="131"/>
    </location>
</feature>
<dbReference type="GO" id="GO:0030261">
    <property type="term" value="P:chromosome condensation"/>
    <property type="evidence" value="ECO:0007669"/>
    <property type="project" value="TreeGrafter"/>
</dbReference>
<organism evidence="12">
    <name type="scientific">Anisakis simplex</name>
    <name type="common">Herring worm</name>
    <dbReference type="NCBI Taxonomy" id="6269"/>
    <lineage>
        <taxon>Eukaryota</taxon>
        <taxon>Metazoa</taxon>
        <taxon>Ecdysozoa</taxon>
        <taxon>Nematoda</taxon>
        <taxon>Chromadorea</taxon>
        <taxon>Rhabditida</taxon>
        <taxon>Spirurina</taxon>
        <taxon>Ascaridomorpha</taxon>
        <taxon>Ascaridoidea</taxon>
        <taxon>Anisakidae</taxon>
        <taxon>Anisakis</taxon>
        <taxon>Anisakis simplex complex</taxon>
    </lineage>
</organism>
<dbReference type="CDD" id="cd00073">
    <property type="entry name" value="H15"/>
    <property type="match status" value="1"/>
</dbReference>
<feature type="domain" description="H15" evidence="9">
    <location>
        <begin position="21"/>
        <end position="97"/>
    </location>
</feature>
<name>A0A0M3K760_ANISI</name>
<dbReference type="GO" id="GO:0030527">
    <property type="term" value="F:structural constituent of chromatin"/>
    <property type="evidence" value="ECO:0007669"/>
    <property type="project" value="InterPro"/>
</dbReference>
<evidence type="ECO:0000313" key="10">
    <source>
        <dbReference type="EMBL" id="VDK57149.1"/>
    </source>
</evidence>
<dbReference type="Pfam" id="PF00538">
    <property type="entry name" value="Linker_histone"/>
    <property type="match status" value="1"/>
</dbReference>
<keyword evidence="6 7" id="KW-0539">Nucleus</keyword>
<feature type="compositionally biased region" description="Basic residues" evidence="8">
    <location>
        <begin position="166"/>
        <end position="188"/>
    </location>
</feature>
<evidence type="ECO:0000256" key="1">
    <source>
        <dbReference type="ARBA" id="ARBA00004123"/>
    </source>
</evidence>
<dbReference type="InterPro" id="IPR036390">
    <property type="entry name" value="WH_DNA-bd_sf"/>
</dbReference>